<dbReference type="GO" id="GO:0003684">
    <property type="term" value="F:damaged DNA binding"/>
    <property type="evidence" value="ECO:0007669"/>
    <property type="project" value="TreeGrafter"/>
</dbReference>
<name>A0AAD8ZP48_9TELE</name>
<feature type="region of interest" description="Disordered" evidence="2">
    <location>
        <begin position="163"/>
        <end position="217"/>
    </location>
</feature>
<feature type="region of interest" description="Disordered" evidence="2">
    <location>
        <begin position="409"/>
        <end position="431"/>
    </location>
</feature>
<feature type="compositionally biased region" description="Low complexity" evidence="2">
    <location>
        <begin position="444"/>
        <end position="462"/>
    </location>
</feature>
<feature type="region of interest" description="Disordered" evidence="2">
    <location>
        <begin position="117"/>
        <end position="151"/>
    </location>
</feature>
<sequence length="593" mass="65692">MFVGPFDWQVFFVPCPIGWQEKVLELTNKKNCDAKRLEELYNRNQQLREQQKVLTENIKQLENMLRAGLCDRCRVTQEIATKRQQDYESSQLQSLQHISILMAEISALMKDNSRLRGELKSLGPPMEQRNGESEEAGTPEVKHSPDPASSTFNLITSVLKPEQPLPGGAFAPTATVKSEAERNHCTEPLAEREEISGSDHKQLQDWSGTHPFESNKGSTFTASAVSLQVWRDKRADSADSLLPQLSPTSPSHPHHLRLLKNIPFLCPSSSEERHTLISGPLRPHPIKTAPPILRWPLPEHSDFVTVGTGDRRGGDSDGGSGIVVQPNLNQDSAMLRFPSLLSSASGFESHRHVRALSHLRPLWALPIGTGQKSLSELVDGKDGSKPAPIIAPPCWKSSAVQTKQIFEDGVRDRDEEDFPLDLSNATGSKAKEAEVAQCQCRSEMASTSSSSPDAPLSSPCSAQYCSSPQSDLQTGDSKPQMEKTREKPKEEHDEQKEKNENVDFPGNQKAPTLTISLRPVVILESLKTRQQMEPDAEQGGGPQERQEEDYGARSTRKRATQANEGLPQHPHKEKRIRVTVIPQGSNQDDPEQG</sequence>
<evidence type="ECO:0000313" key="5">
    <source>
        <dbReference type="Proteomes" id="UP001239994"/>
    </source>
</evidence>
<dbReference type="Pfam" id="PF10482">
    <property type="entry name" value="CtIP_N"/>
    <property type="match status" value="1"/>
</dbReference>
<evidence type="ECO:0000259" key="3">
    <source>
        <dbReference type="Pfam" id="PF10482"/>
    </source>
</evidence>
<feature type="compositionally biased region" description="Basic and acidic residues" evidence="2">
    <location>
        <begin position="479"/>
        <end position="501"/>
    </location>
</feature>
<accession>A0AAD8ZP48</accession>
<protein>
    <recommendedName>
        <fullName evidence="3">DNA endonuclease Ctp1 N-terminal domain-containing protein</fullName>
    </recommendedName>
</protein>
<keyword evidence="5" id="KW-1185">Reference proteome</keyword>
<keyword evidence="1" id="KW-0175">Coiled coil</keyword>
<dbReference type="PANTHER" id="PTHR15107">
    <property type="entry name" value="RETINOBLASTOMA BINDING PROTEIN 8"/>
    <property type="match status" value="1"/>
</dbReference>
<organism evidence="4 5">
    <name type="scientific">Electrophorus voltai</name>
    <dbReference type="NCBI Taxonomy" id="2609070"/>
    <lineage>
        <taxon>Eukaryota</taxon>
        <taxon>Metazoa</taxon>
        <taxon>Chordata</taxon>
        <taxon>Craniata</taxon>
        <taxon>Vertebrata</taxon>
        <taxon>Euteleostomi</taxon>
        <taxon>Actinopterygii</taxon>
        <taxon>Neopterygii</taxon>
        <taxon>Teleostei</taxon>
        <taxon>Ostariophysi</taxon>
        <taxon>Gymnotiformes</taxon>
        <taxon>Gymnotoidei</taxon>
        <taxon>Gymnotidae</taxon>
        <taxon>Electrophorus</taxon>
    </lineage>
</organism>
<evidence type="ECO:0000313" key="4">
    <source>
        <dbReference type="EMBL" id="KAK1801683.1"/>
    </source>
</evidence>
<reference evidence="4" key="1">
    <citation type="submission" date="2023-03" db="EMBL/GenBank/DDBJ databases">
        <title>Electrophorus voltai genome.</title>
        <authorList>
            <person name="Bian C."/>
        </authorList>
    </citation>
    <scope>NUCLEOTIDE SEQUENCE</scope>
    <source>
        <strain evidence="4">CB-2022</strain>
        <tissue evidence="4">Muscle</tissue>
    </source>
</reference>
<feature type="region of interest" description="Disordered" evidence="2">
    <location>
        <begin position="526"/>
        <end position="593"/>
    </location>
</feature>
<feature type="coiled-coil region" evidence="1">
    <location>
        <begin position="30"/>
        <end position="64"/>
    </location>
</feature>
<feature type="domain" description="DNA endonuclease Ctp1 N-terminal" evidence="3">
    <location>
        <begin position="18"/>
        <end position="120"/>
    </location>
</feature>
<comment type="caution">
    <text evidence="4">The sequence shown here is derived from an EMBL/GenBank/DDBJ whole genome shotgun (WGS) entry which is preliminary data.</text>
</comment>
<feature type="region of interest" description="Disordered" evidence="2">
    <location>
        <begin position="444"/>
        <end position="512"/>
    </location>
</feature>
<gene>
    <name evidence="4" type="ORF">P4O66_022326</name>
</gene>
<feature type="compositionally biased region" description="Polar residues" evidence="2">
    <location>
        <begin position="463"/>
        <end position="477"/>
    </location>
</feature>
<proteinExistence type="predicted"/>
<feature type="compositionally biased region" description="Basic and acidic residues" evidence="2">
    <location>
        <begin position="178"/>
        <end position="203"/>
    </location>
</feature>
<evidence type="ECO:0000256" key="2">
    <source>
        <dbReference type="SAM" id="MobiDB-lite"/>
    </source>
</evidence>
<dbReference type="GO" id="GO:0010792">
    <property type="term" value="P:DNA double-strand break processing involved in repair via single-strand annealing"/>
    <property type="evidence" value="ECO:0007669"/>
    <property type="project" value="TreeGrafter"/>
</dbReference>
<dbReference type="PANTHER" id="PTHR15107:SF3">
    <property type="entry name" value="RBBP8 N-TERMINAL-LIKE PROTEIN"/>
    <property type="match status" value="1"/>
</dbReference>
<evidence type="ECO:0000256" key="1">
    <source>
        <dbReference type="SAM" id="Coils"/>
    </source>
</evidence>
<dbReference type="InterPro" id="IPR019518">
    <property type="entry name" value="CtIP_N"/>
</dbReference>
<dbReference type="InterPro" id="IPR033316">
    <property type="entry name" value="RBBP8-like"/>
</dbReference>
<dbReference type="Proteomes" id="UP001239994">
    <property type="component" value="Unassembled WGS sequence"/>
</dbReference>
<dbReference type="EMBL" id="JAROKS010000008">
    <property type="protein sequence ID" value="KAK1801683.1"/>
    <property type="molecule type" value="Genomic_DNA"/>
</dbReference>
<dbReference type="AlphaFoldDB" id="A0AAD8ZP48"/>